<evidence type="ECO:0000313" key="4">
    <source>
        <dbReference type="Proteomes" id="UP000324996"/>
    </source>
</evidence>
<protein>
    <submittedName>
        <fullName evidence="3">Uncharacterized protein</fullName>
    </submittedName>
</protein>
<evidence type="ECO:0000313" key="3">
    <source>
        <dbReference type="EMBL" id="GER04032.1"/>
    </source>
</evidence>
<keyword evidence="1" id="KW-0175">Coiled coil</keyword>
<keyword evidence="2" id="KW-1133">Transmembrane helix</keyword>
<name>A0A5A7N6T7_9PROT</name>
<keyword evidence="2" id="KW-0812">Transmembrane</keyword>
<keyword evidence="2" id="KW-0472">Membrane</keyword>
<sequence length="77" mass="8691">MGVFEMVVLIVLIATIGEVLKNRNKTKNRMQDLESRLKELGVADQLQRIDQLEERVRTLERIATDKGARLSAAIDGL</sequence>
<accession>A0A5A7N6T7</accession>
<organism evidence="3 4">
    <name type="scientific">Iodidimonas nitroreducens</name>
    <dbReference type="NCBI Taxonomy" id="1236968"/>
    <lineage>
        <taxon>Bacteria</taxon>
        <taxon>Pseudomonadati</taxon>
        <taxon>Pseudomonadota</taxon>
        <taxon>Alphaproteobacteria</taxon>
        <taxon>Iodidimonadales</taxon>
        <taxon>Iodidimonadaceae</taxon>
        <taxon>Iodidimonas</taxon>
    </lineage>
</organism>
<comment type="caution">
    <text evidence="3">The sequence shown here is derived from an EMBL/GenBank/DDBJ whole genome shotgun (WGS) entry which is preliminary data.</text>
</comment>
<evidence type="ECO:0000256" key="2">
    <source>
        <dbReference type="SAM" id="Phobius"/>
    </source>
</evidence>
<dbReference type="EMBL" id="BKCN01000007">
    <property type="protein sequence ID" value="GER04032.1"/>
    <property type="molecule type" value="Genomic_DNA"/>
</dbReference>
<keyword evidence="4" id="KW-1185">Reference proteome</keyword>
<evidence type="ECO:0000256" key="1">
    <source>
        <dbReference type="SAM" id="Coils"/>
    </source>
</evidence>
<feature type="coiled-coil region" evidence="1">
    <location>
        <begin position="16"/>
        <end position="69"/>
    </location>
</feature>
<reference evidence="3 4" key="1">
    <citation type="submission" date="2019-09" db="EMBL/GenBank/DDBJ databases">
        <title>NBRP : Genome information of microbial organism related human and environment.</title>
        <authorList>
            <person name="Hattori M."/>
            <person name="Oshima K."/>
            <person name="Inaba H."/>
            <person name="Suda W."/>
            <person name="Sakamoto M."/>
            <person name="Iino T."/>
            <person name="Kitahara M."/>
            <person name="Oshida Y."/>
            <person name="Iida T."/>
            <person name="Kudo T."/>
            <person name="Itoh T."/>
            <person name="Ohkuma M."/>
        </authorList>
    </citation>
    <scope>NUCLEOTIDE SEQUENCE [LARGE SCALE GENOMIC DNA]</scope>
    <source>
        <strain evidence="3 4">Q-1</strain>
    </source>
</reference>
<feature type="transmembrane region" description="Helical" evidence="2">
    <location>
        <begin position="6"/>
        <end position="21"/>
    </location>
</feature>
<dbReference type="RefSeq" id="WP_052371251.1">
    <property type="nucleotide sequence ID" value="NZ_BKCN01000007.1"/>
</dbReference>
<proteinExistence type="predicted"/>
<dbReference type="Proteomes" id="UP000324996">
    <property type="component" value="Unassembled WGS sequence"/>
</dbReference>
<dbReference type="AlphaFoldDB" id="A0A5A7N6T7"/>
<gene>
    <name evidence="3" type="ORF">JCM17846_17140</name>
</gene>